<reference evidence="2" key="2">
    <citation type="journal article" date="2021" name="Genome Biol. Evol.">
        <title>Developing a high-quality reference genome for a parasitic bivalve with doubly uniparental inheritance (Bivalvia: Unionida).</title>
        <authorList>
            <person name="Smith C.H."/>
        </authorList>
    </citation>
    <scope>NUCLEOTIDE SEQUENCE</scope>
    <source>
        <strain evidence="2">CHS0354</strain>
        <tissue evidence="2">Mantle</tissue>
    </source>
</reference>
<accession>A0AAE0TBG4</accession>
<keyword evidence="1" id="KW-0472">Membrane</keyword>
<reference evidence="2" key="3">
    <citation type="submission" date="2023-05" db="EMBL/GenBank/DDBJ databases">
        <authorList>
            <person name="Smith C.H."/>
        </authorList>
    </citation>
    <scope>NUCLEOTIDE SEQUENCE</scope>
    <source>
        <strain evidence="2">CHS0354</strain>
        <tissue evidence="2">Mantle</tissue>
    </source>
</reference>
<dbReference type="Proteomes" id="UP001195483">
    <property type="component" value="Unassembled WGS sequence"/>
</dbReference>
<protein>
    <submittedName>
        <fullName evidence="2">Uncharacterized protein</fullName>
    </submittedName>
</protein>
<feature type="transmembrane region" description="Helical" evidence="1">
    <location>
        <begin position="33"/>
        <end position="52"/>
    </location>
</feature>
<keyword evidence="1" id="KW-1133">Transmembrane helix</keyword>
<evidence type="ECO:0000313" key="3">
    <source>
        <dbReference type="Proteomes" id="UP001195483"/>
    </source>
</evidence>
<reference evidence="2" key="1">
    <citation type="journal article" date="2021" name="Genome Biol. Evol.">
        <title>A High-Quality Reference Genome for a Parasitic Bivalve with Doubly Uniparental Inheritance (Bivalvia: Unionida).</title>
        <authorList>
            <person name="Smith C.H."/>
        </authorList>
    </citation>
    <scope>NUCLEOTIDE SEQUENCE</scope>
    <source>
        <strain evidence="2">CHS0354</strain>
    </source>
</reference>
<proteinExistence type="predicted"/>
<feature type="non-terminal residue" evidence="2">
    <location>
        <position position="1"/>
    </location>
</feature>
<comment type="caution">
    <text evidence="2">The sequence shown here is derived from an EMBL/GenBank/DDBJ whole genome shotgun (WGS) entry which is preliminary data.</text>
</comment>
<dbReference type="AlphaFoldDB" id="A0AAE0TBG4"/>
<gene>
    <name evidence="2" type="ORF">CHS0354_018797</name>
</gene>
<dbReference type="EMBL" id="JAEAOA010001149">
    <property type="protein sequence ID" value="KAK3607312.1"/>
    <property type="molecule type" value="Genomic_DNA"/>
</dbReference>
<sequence>CRVLRLTNSQPEAKNSIFLLQLFIESTVTQTKMNITLVLLACTVGAVMVALVHGHGGYDDDFNGLGRYGIFGLSGGNGGGFGRFDDFSWDGLFGHGSRLNGFGSLGEFRRLGRFGGLGGLSGGLGDYSFGHSFGKY</sequence>
<name>A0AAE0TBG4_9BIVA</name>
<evidence type="ECO:0000313" key="2">
    <source>
        <dbReference type="EMBL" id="KAK3607312.1"/>
    </source>
</evidence>
<keyword evidence="1" id="KW-0812">Transmembrane</keyword>
<evidence type="ECO:0000256" key="1">
    <source>
        <dbReference type="SAM" id="Phobius"/>
    </source>
</evidence>
<keyword evidence="3" id="KW-1185">Reference proteome</keyword>
<organism evidence="2 3">
    <name type="scientific">Potamilus streckersoni</name>
    <dbReference type="NCBI Taxonomy" id="2493646"/>
    <lineage>
        <taxon>Eukaryota</taxon>
        <taxon>Metazoa</taxon>
        <taxon>Spiralia</taxon>
        <taxon>Lophotrochozoa</taxon>
        <taxon>Mollusca</taxon>
        <taxon>Bivalvia</taxon>
        <taxon>Autobranchia</taxon>
        <taxon>Heteroconchia</taxon>
        <taxon>Palaeoheterodonta</taxon>
        <taxon>Unionida</taxon>
        <taxon>Unionoidea</taxon>
        <taxon>Unionidae</taxon>
        <taxon>Ambleminae</taxon>
        <taxon>Lampsilini</taxon>
        <taxon>Potamilus</taxon>
    </lineage>
</organism>